<comment type="caution">
    <text evidence="10">The sequence shown here is derived from an EMBL/GenBank/DDBJ whole genome shotgun (WGS) entry which is preliminary data.</text>
</comment>
<evidence type="ECO:0000256" key="2">
    <source>
        <dbReference type="ARBA" id="ARBA00008874"/>
    </source>
</evidence>
<organism evidence="10 11">
    <name type="scientific">Aspergillus oryzae</name>
    <name type="common">Yellow koji mold</name>
    <dbReference type="NCBI Taxonomy" id="5062"/>
    <lineage>
        <taxon>Eukaryota</taxon>
        <taxon>Fungi</taxon>
        <taxon>Dikarya</taxon>
        <taxon>Ascomycota</taxon>
        <taxon>Pezizomycotina</taxon>
        <taxon>Eurotiomycetes</taxon>
        <taxon>Eurotiomycetidae</taxon>
        <taxon>Eurotiales</taxon>
        <taxon>Aspergillaceae</taxon>
        <taxon>Aspergillus</taxon>
        <taxon>Aspergillus subgen. Circumdati</taxon>
    </lineage>
</organism>
<evidence type="ECO:0000256" key="6">
    <source>
        <dbReference type="ARBA" id="ARBA00022840"/>
    </source>
</evidence>
<dbReference type="InterPro" id="IPR011009">
    <property type="entry name" value="Kinase-like_dom_sf"/>
</dbReference>
<dbReference type="Gene3D" id="1.10.510.10">
    <property type="entry name" value="Transferase(Phosphotransferase) domain 1"/>
    <property type="match status" value="1"/>
</dbReference>
<feature type="compositionally biased region" description="Polar residues" evidence="7">
    <location>
        <begin position="502"/>
        <end position="522"/>
    </location>
</feature>
<dbReference type="PANTHER" id="PTHR45832:SF22">
    <property type="entry name" value="SERINE_THREONINE-PROTEIN KINASE SAMKA-RELATED"/>
    <property type="match status" value="1"/>
</dbReference>
<comment type="similarity">
    <text evidence="1">Belongs to the peptidase C48 family.</text>
</comment>
<evidence type="ECO:0000256" key="3">
    <source>
        <dbReference type="ARBA" id="ARBA00022670"/>
    </source>
</evidence>
<dbReference type="Pfam" id="PF02902">
    <property type="entry name" value="Peptidase_C48"/>
    <property type="match status" value="1"/>
</dbReference>
<feature type="compositionally biased region" description="Polar residues" evidence="7">
    <location>
        <begin position="429"/>
        <end position="440"/>
    </location>
</feature>
<dbReference type="InterPro" id="IPR008271">
    <property type="entry name" value="Ser/Thr_kinase_AS"/>
</dbReference>
<dbReference type="InterPro" id="IPR003653">
    <property type="entry name" value="Peptidase_C48_C"/>
</dbReference>
<sequence>MNERDVLKKFQLRTACLRRLIDEIEEPSNPPAIVLQHLDDDLYNASATKTLSATEVKYVSWKVLQALAVLHESGYVHTDIKLDNVLVNYGGNSHENRFTDARLADLENTVHIESEFCRNRDLIGASFWRSPEAQLGLQWGPATDIWSLGTLIISLIWGKNFFIFKPSVPRDHDEYELQILAKYHVYFGPYPSSFSDFADDETLSILSYVMDSVPPVDVKPFANASKEEISAEDKEFILKIMKLDPRDRPSAKQLLGDEWFKYGHLAEQATAGNTILRSGRVDFLGNCRVSRRSGKGRPRLFSMSLDRLLMVATWETNATGRNRHYFLPSCLPRAVMKLNKSTKLNPEAHLIYTLRLCTKILAKHPDLRLSNRVISILNEIDNLCKDNRQRRLANRKRKQKDTAYRPTKSFKRARMAPATQSVDLDMSRDPTTFRTNTSGDRTCPEAFPQTSGTSDDPATSRDATSHTSFGPTIDTSRNSPETFGRPTTNSHRASHGVISRPQEPTSEPSCNLISQSHATSREQAAVFDAVSREPMVTPQEPARETSSDSLTRSLDPSHNASADGENTSCAHPITVAIAIDIIHQFSQELCETPQHIYTEIVRSVQEDVQIQWSDDRSWRDIIEKSFFKAHRYVIFNLLEYIGASEWFDKQVSIAQESFLTKKHQPIKKSTAAGRVLDNIWERCNPRLNDVSSKLQKAQRQRIWLQLHRGRELRSRLAKRLGLGILFSPIIWDLLKLPCDKLDSTIDLILADPKLMTLLQLLSKQLEYLVNTGSTDLQTFCNGLKEHHLVPEQEIEDLLVTLRTDKGNNAQTQIENIGNLHDSSQVGLASSDHVVASQRQFPQAIEPDFKVFKDNDNSSIIGFEFENVNIISEDIFDVNQNLRTMQENTAAAKENIPHVSRKIHWLTISHIRLFCLYLRLNLSRRDRSGEIYFFCPLTVNALEEGWEFILDSEGPQSDKNHIFAAHYLVFPIVTDENDHWFTVIVSSPGGLANEETPTVYILDSSWFDWKKEKLYQPIKRVITRAMGSLNATQRGMIRFYEATEGTLPQQSNQLCGYYLMLYLELLAADPDALLTRVRDFNTAKTRIDYLFEPGKMDGELAERFAELIKEFQHAEQKQGRLITESGRPLFDGDLGYLARGVSLA</sequence>
<dbReference type="GO" id="GO:0004672">
    <property type="term" value="F:protein kinase activity"/>
    <property type="evidence" value="ECO:0007669"/>
    <property type="project" value="InterPro"/>
</dbReference>
<evidence type="ECO:0000313" key="10">
    <source>
        <dbReference type="EMBL" id="OOO08437.1"/>
    </source>
</evidence>
<keyword evidence="10" id="KW-0418">Kinase</keyword>
<evidence type="ECO:0000259" key="9">
    <source>
        <dbReference type="PROSITE" id="PS50600"/>
    </source>
</evidence>
<dbReference type="PROSITE" id="PS50011">
    <property type="entry name" value="PROTEIN_KINASE_DOM"/>
    <property type="match status" value="1"/>
</dbReference>
<keyword evidence="4" id="KW-0547">Nucleotide-binding</keyword>
<proteinExistence type="inferred from homology"/>
<dbReference type="PANTHER" id="PTHR45832">
    <property type="entry name" value="SERINE/THREONINE-PROTEIN KINASE SAMKA-RELATED-RELATED"/>
    <property type="match status" value="1"/>
</dbReference>
<keyword evidence="3" id="KW-0645">Protease</keyword>
<dbReference type="Proteomes" id="UP000190312">
    <property type="component" value="Unassembled WGS sequence"/>
</dbReference>
<dbReference type="Pfam" id="PF00069">
    <property type="entry name" value="Pkinase"/>
    <property type="match status" value="1"/>
</dbReference>
<dbReference type="GO" id="GO:0008234">
    <property type="term" value="F:cysteine-type peptidase activity"/>
    <property type="evidence" value="ECO:0007669"/>
    <property type="project" value="InterPro"/>
</dbReference>
<dbReference type="PROSITE" id="PS50600">
    <property type="entry name" value="ULP_PROTEASE"/>
    <property type="match status" value="1"/>
</dbReference>
<keyword evidence="10" id="KW-0808">Transferase</keyword>
<accession>A0A1S9DH88</accession>
<dbReference type="GO" id="GO:0019783">
    <property type="term" value="F:ubiquitin-like protein peptidase activity"/>
    <property type="evidence" value="ECO:0007669"/>
    <property type="project" value="UniProtKB-ARBA"/>
</dbReference>
<protein>
    <submittedName>
        <fullName evidence="10">Protein kinase</fullName>
    </submittedName>
</protein>
<dbReference type="SUPFAM" id="SSF54001">
    <property type="entry name" value="Cysteine proteinases"/>
    <property type="match status" value="1"/>
</dbReference>
<dbReference type="OrthoDB" id="5979581at2759"/>
<dbReference type="PROSITE" id="PS00108">
    <property type="entry name" value="PROTEIN_KINASE_ST"/>
    <property type="match status" value="1"/>
</dbReference>
<gene>
    <name evidence="10" type="ORF">OAory_01097330</name>
</gene>
<feature type="compositionally biased region" description="Polar residues" evidence="7">
    <location>
        <begin position="547"/>
        <end position="566"/>
    </location>
</feature>
<feature type="compositionally biased region" description="Basic residues" evidence="7">
    <location>
        <begin position="390"/>
        <end position="399"/>
    </location>
</feature>
<feature type="domain" description="Ubiquitin-like protease family profile" evidence="9">
    <location>
        <begin position="874"/>
        <end position="1065"/>
    </location>
</feature>
<evidence type="ECO:0000256" key="7">
    <source>
        <dbReference type="SAM" id="MobiDB-lite"/>
    </source>
</evidence>
<dbReference type="GO" id="GO:0005524">
    <property type="term" value="F:ATP binding"/>
    <property type="evidence" value="ECO:0007669"/>
    <property type="project" value="UniProtKB-KW"/>
</dbReference>
<evidence type="ECO:0000313" key="11">
    <source>
        <dbReference type="Proteomes" id="UP000190312"/>
    </source>
</evidence>
<dbReference type="EMBL" id="MKZY01000005">
    <property type="protein sequence ID" value="OOO08437.1"/>
    <property type="molecule type" value="Genomic_DNA"/>
</dbReference>
<dbReference type="GO" id="GO:0006508">
    <property type="term" value="P:proteolysis"/>
    <property type="evidence" value="ECO:0007669"/>
    <property type="project" value="UniProtKB-KW"/>
</dbReference>
<evidence type="ECO:0000256" key="1">
    <source>
        <dbReference type="ARBA" id="ARBA00005234"/>
    </source>
</evidence>
<dbReference type="SUPFAM" id="SSF56112">
    <property type="entry name" value="Protein kinase-like (PK-like)"/>
    <property type="match status" value="1"/>
</dbReference>
<dbReference type="InterPro" id="IPR038765">
    <property type="entry name" value="Papain-like_cys_pep_sf"/>
</dbReference>
<evidence type="ECO:0000256" key="5">
    <source>
        <dbReference type="ARBA" id="ARBA00022801"/>
    </source>
</evidence>
<reference evidence="10 11" key="1">
    <citation type="submission" date="2016-10" db="EMBL/GenBank/DDBJ databases">
        <title>Genome sequencing of Aspergillus oryzae BCC7051.</title>
        <authorList>
            <person name="Thammarongtham C."/>
            <person name="Vorapreeda T."/>
            <person name="Nookaew I."/>
            <person name="Srisuk T."/>
            <person name="Land M."/>
            <person name="Jeennor S."/>
            <person name="Laoteng K."/>
        </authorList>
    </citation>
    <scope>NUCLEOTIDE SEQUENCE [LARGE SCALE GENOMIC DNA]</scope>
    <source>
        <strain evidence="10 11">BCC7051</strain>
    </source>
</reference>
<feature type="region of interest" description="Disordered" evidence="7">
    <location>
        <begin position="390"/>
        <end position="566"/>
    </location>
</feature>
<dbReference type="InterPro" id="IPR051931">
    <property type="entry name" value="PAK3-like"/>
</dbReference>
<dbReference type="InterPro" id="IPR000719">
    <property type="entry name" value="Prot_kinase_dom"/>
</dbReference>
<keyword evidence="6" id="KW-0067">ATP-binding</keyword>
<keyword evidence="5" id="KW-0378">Hydrolase</keyword>
<dbReference type="SMART" id="SM00220">
    <property type="entry name" value="S_TKc"/>
    <property type="match status" value="1"/>
</dbReference>
<dbReference type="Gene3D" id="3.40.395.10">
    <property type="entry name" value="Adenoviral Proteinase, Chain A"/>
    <property type="match status" value="1"/>
</dbReference>
<evidence type="ECO:0000256" key="4">
    <source>
        <dbReference type="ARBA" id="ARBA00022741"/>
    </source>
</evidence>
<feature type="compositionally biased region" description="Polar residues" evidence="7">
    <location>
        <begin position="448"/>
        <end position="491"/>
    </location>
</feature>
<feature type="domain" description="Protein kinase" evidence="8">
    <location>
        <begin position="1"/>
        <end position="260"/>
    </location>
</feature>
<dbReference type="AlphaFoldDB" id="A0A1S9DH88"/>
<name>A0A1S9DH88_ASPOZ</name>
<evidence type="ECO:0000259" key="8">
    <source>
        <dbReference type="PROSITE" id="PS50011"/>
    </source>
</evidence>
<comment type="similarity">
    <text evidence="2">Belongs to the protein kinase superfamily. STE Ser/Thr protein kinase family. STE20 subfamily.</text>
</comment>